<dbReference type="GO" id="GO:0008526">
    <property type="term" value="F:phosphatidylinositol transfer activity"/>
    <property type="evidence" value="ECO:0007669"/>
    <property type="project" value="TreeGrafter"/>
</dbReference>
<evidence type="ECO:0000259" key="2">
    <source>
        <dbReference type="PROSITE" id="PS50191"/>
    </source>
</evidence>
<dbReference type="Pfam" id="PF03765">
    <property type="entry name" value="CRAL_TRIO_N"/>
    <property type="match status" value="1"/>
</dbReference>
<dbReference type="PANTHER" id="PTHR45824">
    <property type="entry name" value="GH16843P"/>
    <property type="match status" value="1"/>
</dbReference>
<dbReference type="Proteomes" id="UP001276659">
    <property type="component" value="Unassembled WGS sequence"/>
</dbReference>
<dbReference type="Pfam" id="PF00650">
    <property type="entry name" value="CRAL_TRIO"/>
    <property type="match status" value="1"/>
</dbReference>
<reference evidence="3" key="1">
    <citation type="submission" date="2022-11" db="EMBL/GenBank/DDBJ databases">
        <title>Chromosomal genome sequence assembly and mating type (MAT) locus characterization of the leprose asexual lichenized fungus Lepraria neglecta (Nyl.) Erichsen.</title>
        <authorList>
            <person name="Allen J.L."/>
            <person name="Pfeffer B."/>
        </authorList>
    </citation>
    <scope>NUCLEOTIDE SEQUENCE</scope>
    <source>
        <strain evidence="3">Allen 5258</strain>
    </source>
</reference>
<name>A0AAD9YVL1_9LECA</name>
<feature type="compositionally biased region" description="Polar residues" evidence="1">
    <location>
        <begin position="1"/>
        <end position="26"/>
    </location>
</feature>
<dbReference type="InterPro" id="IPR036865">
    <property type="entry name" value="CRAL-TRIO_dom_sf"/>
</dbReference>
<dbReference type="SMART" id="SM00516">
    <property type="entry name" value="SEC14"/>
    <property type="match status" value="1"/>
</dbReference>
<dbReference type="SUPFAM" id="SSF52087">
    <property type="entry name" value="CRAL/TRIO domain"/>
    <property type="match status" value="1"/>
</dbReference>
<sequence length="408" mass="45894">MADNNQQDIESTPVAQQSVPNGSAQGKENIANGHAPEPAQTTAPRIPSISAPSDKPSLADNATVDGSTTPVKTPFIHPTLSSTRATRPPLTADQQTKYNSLLNKAQFWPSVPTTSKPDAPDSPLTDSERQWLTRECLLRYLRAAKWNEAQATARVQATLVWRREYGVEGHTAEYISEENETGKQVLLGYDNEGRPCLYLNPHLQNTKGKEKQIQHLVFMLERCIDLLPPGQETLALLMNFKESRKGEGATVAQARQTLNILQNHYPERLGKACVKDVPWLVWGFFKIITPFIDPTTKEKMKFDEDLTKIVPPAQLLKEFGGDVDFEYDHEKYWPALNSLAEARRKEMRERWEAGGNRVGESEEFLRGRGESVSVKDEKAKKEKMGNESLVVENPKLRRTPSFQDDVKS</sequence>
<feature type="compositionally biased region" description="Basic and acidic residues" evidence="1">
    <location>
        <begin position="362"/>
        <end position="385"/>
    </location>
</feature>
<feature type="region of interest" description="Disordered" evidence="1">
    <location>
        <begin position="1"/>
        <end position="90"/>
    </location>
</feature>
<dbReference type="SMART" id="SM01100">
    <property type="entry name" value="CRAL_TRIO_N"/>
    <property type="match status" value="1"/>
</dbReference>
<feature type="region of interest" description="Disordered" evidence="1">
    <location>
        <begin position="108"/>
        <end position="127"/>
    </location>
</feature>
<dbReference type="AlphaFoldDB" id="A0AAD9YVL1"/>
<keyword evidence="4" id="KW-1185">Reference proteome</keyword>
<dbReference type="PANTHER" id="PTHR45824:SF29">
    <property type="entry name" value="GH16843P"/>
    <property type="match status" value="1"/>
</dbReference>
<organism evidence="3 4">
    <name type="scientific">Lepraria neglecta</name>
    <dbReference type="NCBI Taxonomy" id="209136"/>
    <lineage>
        <taxon>Eukaryota</taxon>
        <taxon>Fungi</taxon>
        <taxon>Dikarya</taxon>
        <taxon>Ascomycota</taxon>
        <taxon>Pezizomycotina</taxon>
        <taxon>Lecanoromycetes</taxon>
        <taxon>OSLEUM clade</taxon>
        <taxon>Lecanoromycetidae</taxon>
        <taxon>Lecanorales</taxon>
        <taxon>Lecanorineae</taxon>
        <taxon>Stereocaulaceae</taxon>
        <taxon>Lepraria</taxon>
    </lineage>
</organism>
<dbReference type="EMBL" id="JASNWA010000011">
    <property type="protein sequence ID" value="KAK3166820.1"/>
    <property type="molecule type" value="Genomic_DNA"/>
</dbReference>
<evidence type="ECO:0000256" key="1">
    <source>
        <dbReference type="SAM" id="MobiDB-lite"/>
    </source>
</evidence>
<protein>
    <recommendedName>
        <fullName evidence="2">CRAL-TRIO domain-containing protein</fullName>
    </recommendedName>
</protein>
<comment type="caution">
    <text evidence="3">The sequence shown here is derived from an EMBL/GenBank/DDBJ whole genome shotgun (WGS) entry which is preliminary data.</text>
</comment>
<feature type="domain" description="CRAL-TRIO" evidence="2">
    <location>
        <begin position="174"/>
        <end position="327"/>
    </location>
</feature>
<dbReference type="CDD" id="cd00170">
    <property type="entry name" value="SEC14"/>
    <property type="match status" value="1"/>
</dbReference>
<proteinExistence type="predicted"/>
<feature type="region of interest" description="Disordered" evidence="1">
    <location>
        <begin position="362"/>
        <end position="408"/>
    </location>
</feature>
<dbReference type="InterPro" id="IPR036273">
    <property type="entry name" value="CRAL/TRIO_N_dom_sf"/>
</dbReference>
<dbReference type="Gene3D" id="3.40.525.10">
    <property type="entry name" value="CRAL-TRIO lipid binding domain"/>
    <property type="match status" value="1"/>
</dbReference>
<evidence type="ECO:0000313" key="3">
    <source>
        <dbReference type="EMBL" id="KAK3166820.1"/>
    </source>
</evidence>
<dbReference type="PROSITE" id="PS50191">
    <property type="entry name" value="CRAL_TRIO"/>
    <property type="match status" value="1"/>
</dbReference>
<gene>
    <name evidence="3" type="ORF">OEA41_009945</name>
</gene>
<dbReference type="InterPro" id="IPR011074">
    <property type="entry name" value="CRAL/TRIO_N_dom"/>
</dbReference>
<dbReference type="SUPFAM" id="SSF46938">
    <property type="entry name" value="CRAL/TRIO N-terminal domain"/>
    <property type="match status" value="1"/>
</dbReference>
<dbReference type="InterPro" id="IPR052578">
    <property type="entry name" value="PI_Transfer_CRAL-TRIO"/>
</dbReference>
<accession>A0AAD9YVL1</accession>
<evidence type="ECO:0000313" key="4">
    <source>
        <dbReference type="Proteomes" id="UP001276659"/>
    </source>
</evidence>
<dbReference type="InterPro" id="IPR001251">
    <property type="entry name" value="CRAL-TRIO_dom"/>
</dbReference>